<protein>
    <recommendedName>
        <fullName evidence="4">Lipoprotein</fullName>
    </recommendedName>
</protein>
<sequence length="239" mass="25713">MSMKPSLVLAAALALAACTPAPDPAEQAAAQAATNEQAAESMAKQFEAEFAKSNWGLARAHGDVLMAQHAGTQAAARIKPQYEEAKAKAEADREQRRLASLWMYQTERAGNGEQLSAAIYAKEPVDTGAGAKPVRLIFRDHPEWGDSSYLTLEGGDFNCYGGCKVKVTLDDGTPRSMAASRPDTDEAIAMFIEDEKALWKMAQQAEKTLAVEFPVKAGGTRTAVFEVGELQPQKLPGWP</sequence>
<keyword evidence="1" id="KW-0732">Signal</keyword>
<evidence type="ECO:0000313" key="3">
    <source>
        <dbReference type="Proteomes" id="UP000646426"/>
    </source>
</evidence>
<organism evidence="2 3">
    <name type="scientific">Cognatilysobacter bugurensis</name>
    <dbReference type="NCBI Taxonomy" id="543356"/>
    <lineage>
        <taxon>Bacteria</taxon>
        <taxon>Pseudomonadati</taxon>
        <taxon>Pseudomonadota</taxon>
        <taxon>Gammaproteobacteria</taxon>
        <taxon>Lysobacterales</taxon>
        <taxon>Lysobacteraceae</taxon>
        <taxon>Cognatilysobacter</taxon>
    </lineage>
</organism>
<proteinExistence type="predicted"/>
<evidence type="ECO:0000313" key="2">
    <source>
        <dbReference type="EMBL" id="GHA82834.1"/>
    </source>
</evidence>
<keyword evidence="3" id="KW-1185">Reference proteome</keyword>
<dbReference type="EMBL" id="BMYD01000003">
    <property type="protein sequence ID" value="GHA82834.1"/>
    <property type="molecule type" value="Genomic_DNA"/>
</dbReference>
<feature type="chain" id="PRO_5037318524" description="Lipoprotein" evidence="1">
    <location>
        <begin position="17"/>
        <end position="239"/>
    </location>
</feature>
<dbReference type="AlphaFoldDB" id="A0A918W7T7"/>
<comment type="caution">
    <text evidence="2">The sequence shown here is derived from an EMBL/GenBank/DDBJ whole genome shotgun (WGS) entry which is preliminary data.</text>
</comment>
<feature type="signal peptide" evidence="1">
    <location>
        <begin position="1"/>
        <end position="16"/>
    </location>
</feature>
<evidence type="ECO:0000256" key="1">
    <source>
        <dbReference type="SAM" id="SignalP"/>
    </source>
</evidence>
<gene>
    <name evidence="2" type="ORF">GCM10007067_21080</name>
</gene>
<dbReference type="PROSITE" id="PS51257">
    <property type="entry name" value="PROKAR_LIPOPROTEIN"/>
    <property type="match status" value="1"/>
</dbReference>
<name>A0A918W7T7_9GAMM</name>
<evidence type="ECO:0008006" key="4">
    <source>
        <dbReference type="Google" id="ProtNLM"/>
    </source>
</evidence>
<dbReference type="Proteomes" id="UP000646426">
    <property type="component" value="Unassembled WGS sequence"/>
</dbReference>
<reference evidence="2" key="2">
    <citation type="submission" date="2020-09" db="EMBL/GenBank/DDBJ databases">
        <authorList>
            <person name="Sun Q."/>
            <person name="Kim S."/>
        </authorList>
    </citation>
    <scope>NUCLEOTIDE SEQUENCE</scope>
    <source>
        <strain evidence="2">KCTC 23077</strain>
    </source>
</reference>
<accession>A0A918W7T7</accession>
<reference evidence="2" key="1">
    <citation type="journal article" date="2014" name="Int. J. Syst. Evol. Microbiol.">
        <title>Complete genome sequence of Corynebacterium casei LMG S-19264T (=DSM 44701T), isolated from a smear-ripened cheese.</title>
        <authorList>
            <consortium name="US DOE Joint Genome Institute (JGI-PGF)"/>
            <person name="Walter F."/>
            <person name="Albersmeier A."/>
            <person name="Kalinowski J."/>
            <person name="Ruckert C."/>
        </authorList>
    </citation>
    <scope>NUCLEOTIDE SEQUENCE</scope>
    <source>
        <strain evidence="2">KCTC 23077</strain>
    </source>
</reference>